<proteinExistence type="predicted"/>
<organism evidence="1 2">
    <name type="scientific">Hordeum vulgare subsp. vulgare</name>
    <name type="common">Domesticated barley</name>
    <dbReference type="NCBI Taxonomy" id="112509"/>
    <lineage>
        <taxon>Eukaryota</taxon>
        <taxon>Viridiplantae</taxon>
        <taxon>Streptophyta</taxon>
        <taxon>Embryophyta</taxon>
        <taxon>Tracheophyta</taxon>
        <taxon>Spermatophyta</taxon>
        <taxon>Magnoliopsida</taxon>
        <taxon>Liliopsida</taxon>
        <taxon>Poales</taxon>
        <taxon>Poaceae</taxon>
        <taxon>BOP clade</taxon>
        <taxon>Pooideae</taxon>
        <taxon>Triticodae</taxon>
        <taxon>Triticeae</taxon>
        <taxon>Hordeinae</taxon>
        <taxon>Hordeum</taxon>
    </lineage>
</organism>
<keyword evidence="2" id="KW-1185">Reference proteome</keyword>
<reference evidence="1" key="2">
    <citation type="submission" date="2020-10" db="EMBL/GenBank/DDBJ databases">
        <authorList>
            <person name="Scholz U."/>
            <person name="Mascher M."/>
            <person name="Fiebig A."/>
        </authorList>
    </citation>
    <scope>NUCLEOTIDE SEQUENCE [LARGE SCALE GENOMIC DNA]</scope>
    <source>
        <strain evidence="1">cv. Morex</strain>
    </source>
</reference>
<dbReference type="Gramene" id="HORVU.MOREX.r2.1HG0040030.1">
    <property type="protein sequence ID" value="HORVU.MOREX.r2.1HG0040030.1.CDS.1"/>
    <property type="gene ID" value="HORVU.MOREX.r2.1HG0040030"/>
</dbReference>
<dbReference type="Proteomes" id="UP000011116">
    <property type="component" value="Chromosome 1H"/>
</dbReference>
<sequence length="84" mass="9614">MFENTVGIFIHIKTSSRINSKCCISMIFLCYRTVLSTRAHPQDVCNMIKSRKIHSFILEPMLVLINIVKYVSGLVATIECRHAQ</sequence>
<reference evidence="2" key="1">
    <citation type="journal article" date="2012" name="Nature">
        <title>A physical, genetic and functional sequence assembly of the barley genome.</title>
        <authorList>
            <consortium name="The International Barley Genome Sequencing Consortium"/>
            <person name="Mayer K.F."/>
            <person name="Waugh R."/>
            <person name="Brown J.W."/>
            <person name="Schulman A."/>
            <person name="Langridge P."/>
            <person name="Platzer M."/>
            <person name="Fincher G.B."/>
            <person name="Muehlbauer G.J."/>
            <person name="Sato K."/>
            <person name="Close T.J."/>
            <person name="Wise R.P."/>
            <person name="Stein N."/>
        </authorList>
    </citation>
    <scope>NUCLEOTIDE SEQUENCE [LARGE SCALE GENOMIC DNA]</scope>
    <source>
        <strain evidence="2">cv. Morex</strain>
    </source>
</reference>
<dbReference type="EnsemblPlants" id="HORVU.MOREX.r3.1HG0051240.1">
    <property type="protein sequence ID" value="HORVU.MOREX.r3.1HG0051240.1.CDS1"/>
    <property type="gene ID" value="HORVU.MOREX.r3.1HG0051240"/>
</dbReference>
<evidence type="ECO:0000313" key="2">
    <source>
        <dbReference type="Proteomes" id="UP000011116"/>
    </source>
</evidence>
<evidence type="ECO:0000313" key="1">
    <source>
        <dbReference type="EnsemblPlants" id="HORVU.MOREX.r3.1HG0051240.1.CDS1"/>
    </source>
</evidence>
<reference evidence="1" key="3">
    <citation type="submission" date="2022-01" db="UniProtKB">
        <authorList>
            <consortium name="EnsemblPlants"/>
        </authorList>
    </citation>
    <scope>IDENTIFICATION</scope>
    <source>
        <strain evidence="1">subsp. vulgare</strain>
    </source>
</reference>
<protein>
    <submittedName>
        <fullName evidence="1">Uncharacterized protein</fullName>
    </submittedName>
</protein>
<dbReference type="Gramene" id="HORVU.MOREX.r3.1HG0051240.1">
    <property type="protein sequence ID" value="HORVU.MOREX.r3.1HG0051240.1.CDS1"/>
    <property type="gene ID" value="HORVU.MOREX.r3.1HG0051240"/>
</dbReference>
<dbReference type="AlphaFoldDB" id="A0A8I6WSY7"/>
<name>A0A8I6WSY7_HORVV</name>
<accession>A0A8I6WSY7</accession>